<organism evidence="2 3">
    <name type="scientific">Caerostris extrusa</name>
    <name type="common">Bark spider</name>
    <name type="synonym">Caerostris bankana</name>
    <dbReference type="NCBI Taxonomy" id="172846"/>
    <lineage>
        <taxon>Eukaryota</taxon>
        <taxon>Metazoa</taxon>
        <taxon>Ecdysozoa</taxon>
        <taxon>Arthropoda</taxon>
        <taxon>Chelicerata</taxon>
        <taxon>Arachnida</taxon>
        <taxon>Araneae</taxon>
        <taxon>Araneomorphae</taxon>
        <taxon>Entelegynae</taxon>
        <taxon>Araneoidea</taxon>
        <taxon>Araneidae</taxon>
        <taxon>Caerostris</taxon>
    </lineage>
</organism>
<dbReference type="Proteomes" id="UP001054945">
    <property type="component" value="Unassembled WGS sequence"/>
</dbReference>
<dbReference type="EMBL" id="BPLR01021592">
    <property type="protein sequence ID" value="GIX91574.1"/>
    <property type="molecule type" value="Genomic_DNA"/>
</dbReference>
<comment type="caution">
    <text evidence="2">The sequence shown here is derived from an EMBL/GenBank/DDBJ whole genome shotgun (WGS) entry which is preliminary data.</text>
</comment>
<proteinExistence type="predicted"/>
<reference evidence="2 3" key="1">
    <citation type="submission" date="2021-06" db="EMBL/GenBank/DDBJ databases">
        <title>Caerostris extrusa draft genome.</title>
        <authorList>
            <person name="Kono N."/>
            <person name="Arakawa K."/>
        </authorList>
    </citation>
    <scope>NUCLEOTIDE SEQUENCE [LARGE SCALE GENOMIC DNA]</scope>
</reference>
<sequence>MREGFKSFYDDRFKKKKIGSKGGGAKGRRIYLYGEKGKEKKKGKRKRKNARSRGAELCLAVRAHTKRGFRTVIKSSVLRFRRTCSHFEIGFPEPNHSCCSGSSPVTFDRDLFSEGPYI</sequence>
<protein>
    <submittedName>
        <fullName evidence="2">Uncharacterized protein</fullName>
    </submittedName>
</protein>
<feature type="compositionally biased region" description="Basic residues" evidence="1">
    <location>
        <begin position="39"/>
        <end position="51"/>
    </location>
</feature>
<keyword evidence="3" id="KW-1185">Reference proteome</keyword>
<evidence type="ECO:0000313" key="2">
    <source>
        <dbReference type="EMBL" id="GIX91574.1"/>
    </source>
</evidence>
<dbReference type="AlphaFoldDB" id="A0AAV4P6P0"/>
<feature type="region of interest" description="Disordered" evidence="1">
    <location>
        <begin position="34"/>
        <end position="53"/>
    </location>
</feature>
<evidence type="ECO:0000313" key="3">
    <source>
        <dbReference type="Proteomes" id="UP001054945"/>
    </source>
</evidence>
<name>A0AAV4P6P0_CAEEX</name>
<gene>
    <name evidence="2" type="ORF">CEXT_444161</name>
</gene>
<evidence type="ECO:0000256" key="1">
    <source>
        <dbReference type="SAM" id="MobiDB-lite"/>
    </source>
</evidence>
<accession>A0AAV4P6P0</accession>